<feature type="non-terminal residue" evidence="1">
    <location>
        <position position="1"/>
    </location>
</feature>
<dbReference type="EMBL" id="CM022228">
    <property type="protein sequence ID" value="KAF7088618.1"/>
    <property type="molecule type" value="Genomic_DNA"/>
</dbReference>
<reference evidence="1" key="2">
    <citation type="submission" date="2020-03" db="EMBL/GenBank/DDBJ databases">
        <title>The second near-complete assembly of the hexaploid bread wheat (Triticum aestivum) genome.</title>
        <authorList>
            <person name="Zimin A.V."/>
            <person name="Puiu D."/>
            <person name="Shumante A."/>
            <person name="Alonge M."/>
            <person name="Salzberg S.L."/>
        </authorList>
    </citation>
    <scope>NUCLEOTIDE SEQUENCE</scope>
    <source>
        <tissue evidence="1">Leaf</tissue>
    </source>
</reference>
<name>A0A9R1MTD6_WHEAT</name>
<dbReference type="AlphaFoldDB" id="A0A9R1MTD6"/>
<gene>
    <name evidence="1" type="ORF">CFC21_091706</name>
</gene>
<sequence length="16" mass="1824">QYDFSDDHPEVLSNTG</sequence>
<proteinExistence type="predicted"/>
<organism evidence="1">
    <name type="scientific">Triticum aestivum</name>
    <name type="common">Wheat</name>
    <dbReference type="NCBI Taxonomy" id="4565"/>
    <lineage>
        <taxon>Eukaryota</taxon>
        <taxon>Viridiplantae</taxon>
        <taxon>Streptophyta</taxon>
        <taxon>Embryophyta</taxon>
        <taxon>Tracheophyta</taxon>
        <taxon>Spermatophyta</taxon>
        <taxon>Magnoliopsida</taxon>
        <taxon>Liliopsida</taxon>
        <taxon>Poales</taxon>
        <taxon>Poaceae</taxon>
        <taxon>BOP clade</taxon>
        <taxon>Pooideae</taxon>
        <taxon>Triticodae</taxon>
        <taxon>Triticeae</taxon>
        <taxon>Triticinae</taxon>
        <taxon>Triticum</taxon>
    </lineage>
</organism>
<reference evidence="1" key="1">
    <citation type="journal article" date="2017" name="Gigascience">
        <title>The first near-complete assembly of the hexaploid bread wheat genome, Triticum aestivum.</title>
        <authorList>
            <person name="Zimin A.V."/>
            <person name="Puiu D."/>
            <person name="Hall R."/>
            <person name="Kingan S."/>
            <person name="Clavijo B.J."/>
            <person name="Salzberg S.L."/>
        </authorList>
    </citation>
    <scope>NUCLEOTIDE SEQUENCE</scope>
    <source>
        <tissue evidence="1">Leaf</tissue>
    </source>
</reference>
<protein>
    <submittedName>
        <fullName evidence="1">Uncharacterized protein</fullName>
    </submittedName>
</protein>
<evidence type="ECO:0000313" key="1">
    <source>
        <dbReference type="EMBL" id="KAF7088618.1"/>
    </source>
</evidence>
<accession>A0A9R1MTD6</accession>
<dbReference type="Proteomes" id="UP000815260">
    <property type="component" value="Chromosome 6D"/>
</dbReference>
<comment type="caution">
    <text evidence="1">The sequence shown here is derived from an EMBL/GenBank/DDBJ whole genome shotgun (WGS) entry which is preliminary data.</text>
</comment>